<evidence type="ECO:0000256" key="1">
    <source>
        <dbReference type="SAM" id="MobiDB-lite"/>
    </source>
</evidence>
<sequence>MWKQRRELLFTGPMAKIDEEIKCKHLLYWSGEQGIEVFNSWDLSADDQKQLDNYWERIEHSWPKEALRVLGNYISYDEKQNEEFNFIGKMQKLDIILGIWNSRNLTLLGEHVVMFQPQIKTWISAEVKEETGIPRSYIVKKTGGSEVRRNRVQLKPLQKTPITCEVVSNQESTLPDRHETKPPPSPIPSSELPQAPAQSLVPSNQSNDNLP</sequence>
<feature type="region of interest" description="Disordered" evidence="1">
    <location>
        <begin position="165"/>
        <end position="211"/>
    </location>
</feature>
<reference evidence="2 3" key="1">
    <citation type="submission" date="2022-05" db="EMBL/GenBank/DDBJ databases">
        <authorList>
            <consortium name="Genoscope - CEA"/>
            <person name="William W."/>
        </authorList>
    </citation>
    <scope>NUCLEOTIDE SEQUENCE [LARGE SCALE GENOMIC DNA]</scope>
</reference>
<name>A0ABN8N0U5_9CNID</name>
<evidence type="ECO:0008006" key="4">
    <source>
        <dbReference type="Google" id="ProtNLM"/>
    </source>
</evidence>
<evidence type="ECO:0000313" key="3">
    <source>
        <dbReference type="Proteomes" id="UP001159427"/>
    </source>
</evidence>
<protein>
    <recommendedName>
        <fullName evidence="4">DUF4283 domain-containing protein</fullName>
    </recommendedName>
</protein>
<gene>
    <name evidence="2" type="ORF">PEVE_00039981</name>
</gene>
<evidence type="ECO:0000313" key="2">
    <source>
        <dbReference type="EMBL" id="CAH3039830.1"/>
    </source>
</evidence>
<comment type="caution">
    <text evidence="2">The sequence shown here is derived from an EMBL/GenBank/DDBJ whole genome shotgun (WGS) entry which is preliminary data.</text>
</comment>
<dbReference type="EMBL" id="CALNXI010000718">
    <property type="protein sequence ID" value="CAH3039830.1"/>
    <property type="molecule type" value="Genomic_DNA"/>
</dbReference>
<keyword evidence="3" id="KW-1185">Reference proteome</keyword>
<proteinExistence type="predicted"/>
<dbReference type="Proteomes" id="UP001159427">
    <property type="component" value="Unassembled WGS sequence"/>
</dbReference>
<organism evidence="2 3">
    <name type="scientific">Porites evermanni</name>
    <dbReference type="NCBI Taxonomy" id="104178"/>
    <lineage>
        <taxon>Eukaryota</taxon>
        <taxon>Metazoa</taxon>
        <taxon>Cnidaria</taxon>
        <taxon>Anthozoa</taxon>
        <taxon>Hexacorallia</taxon>
        <taxon>Scleractinia</taxon>
        <taxon>Fungiina</taxon>
        <taxon>Poritidae</taxon>
        <taxon>Porites</taxon>
    </lineage>
</organism>
<feature type="compositionally biased region" description="Polar residues" evidence="1">
    <location>
        <begin position="196"/>
        <end position="211"/>
    </location>
</feature>
<accession>A0ABN8N0U5</accession>